<dbReference type="InterPro" id="IPR000887">
    <property type="entry name" value="Aldlse_KDPG_KHG"/>
</dbReference>
<dbReference type="RefSeq" id="WP_120695016.1">
    <property type="nucleotide sequence ID" value="NZ_RBDX01000001.1"/>
</dbReference>
<dbReference type="AlphaFoldDB" id="A0A3A9WIH8"/>
<comment type="subunit">
    <text evidence="3">Homotrimer.</text>
</comment>
<dbReference type="OrthoDB" id="9805177at2"/>
<comment type="pathway">
    <text evidence="1">Carbohydrate acid metabolism.</text>
</comment>
<evidence type="ECO:0000313" key="9">
    <source>
        <dbReference type="Proteomes" id="UP000268652"/>
    </source>
</evidence>
<dbReference type="CDD" id="cd00452">
    <property type="entry name" value="KDPG_aldolase"/>
    <property type="match status" value="1"/>
</dbReference>
<dbReference type="GO" id="GO:0016829">
    <property type="term" value="F:lyase activity"/>
    <property type="evidence" value="ECO:0007669"/>
    <property type="project" value="UniProtKB-KW"/>
</dbReference>
<evidence type="ECO:0000256" key="2">
    <source>
        <dbReference type="ARBA" id="ARBA00006906"/>
    </source>
</evidence>
<dbReference type="EMBL" id="RBDX01000001">
    <property type="protein sequence ID" value="RKN12579.1"/>
    <property type="molecule type" value="Genomic_DNA"/>
</dbReference>
<accession>A0A3A9WIH8</accession>
<feature type="compositionally biased region" description="Low complexity" evidence="6">
    <location>
        <begin position="203"/>
        <end position="223"/>
    </location>
</feature>
<evidence type="ECO:0000313" key="7">
    <source>
        <dbReference type="EMBL" id="RKN12579.1"/>
    </source>
</evidence>
<evidence type="ECO:0000256" key="1">
    <source>
        <dbReference type="ARBA" id="ARBA00004761"/>
    </source>
</evidence>
<organism evidence="7 10">
    <name type="scientific">Streptomyces radicis</name>
    <dbReference type="NCBI Taxonomy" id="1750517"/>
    <lineage>
        <taxon>Bacteria</taxon>
        <taxon>Bacillati</taxon>
        <taxon>Actinomycetota</taxon>
        <taxon>Actinomycetes</taxon>
        <taxon>Kitasatosporales</taxon>
        <taxon>Streptomycetaceae</taxon>
        <taxon>Streptomyces</taxon>
    </lineage>
</organism>
<evidence type="ECO:0000256" key="3">
    <source>
        <dbReference type="ARBA" id="ARBA00011233"/>
    </source>
</evidence>
<dbReference type="Proteomes" id="UP000275024">
    <property type="component" value="Unassembled WGS sequence"/>
</dbReference>
<dbReference type="Pfam" id="PF01081">
    <property type="entry name" value="Aldolase"/>
    <property type="match status" value="1"/>
</dbReference>
<comment type="caution">
    <text evidence="7">The sequence shown here is derived from an EMBL/GenBank/DDBJ whole genome shotgun (WGS) entry which is preliminary data.</text>
</comment>
<dbReference type="SUPFAM" id="SSF51569">
    <property type="entry name" value="Aldolase"/>
    <property type="match status" value="1"/>
</dbReference>
<dbReference type="PANTHER" id="PTHR30246">
    <property type="entry name" value="2-KETO-3-DEOXY-6-PHOSPHOGLUCONATE ALDOLASE"/>
    <property type="match status" value="1"/>
</dbReference>
<dbReference type="PANTHER" id="PTHR30246:SF1">
    <property type="entry name" value="2-DEHYDRO-3-DEOXY-6-PHOSPHOGALACTONATE ALDOLASE-RELATED"/>
    <property type="match status" value="1"/>
</dbReference>
<evidence type="ECO:0000256" key="5">
    <source>
        <dbReference type="ARBA" id="ARBA00023277"/>
    </source>
</evidence>
<gene>
    <name evidence="8" type="ORF">D7318_01830</name>
    <name evidence="7" type="ORF">D7319_01065</name>
</gene>
<keyword evidence="4" id="KW-0456">Lyase</keyword>
<sequence>MTDYFEKAFAAGPVMGIFRGYDPERTVAACHRAWDLGIDLVEVPVHVPSALPSLRAAIAAGRERGRSVGAGTVTTVEQVEEVAREGAAFTVAPGLLPEVVEACAERDLPHLPGVATATEVSRARALGLTWLKAFPAAQLGPGWITAQLGPFPWARFVATGGLDAHNAPAFLAAGCHGFAVGSALDDPEQLPLLAQLMPGGHGRSPSRSPSADRPTSRSAGQRQ</sequence>
<feature type="region of interest" description="Disordered" evidence="6">
    <location>
        <begin position="194"/>
        <end position="223"/>
    </location>
</feature>
<dbReference type="Proteomes" id="UP000268652">
    <property type="component" value="Unassembled WGS sequence"/>
</dbReference>
<reference evidence="9 10" key="1">
    <citation type="submission" date="2018-09" db="EMBL/GenBank/DDBJ databases">
        <title>Streptomyces sp. nov. DS1-2, an endophytic actinomycete isolated from roots of Dendrobium scabrilingue.</title>
        <authorList>
            <person name="Kuncharoen N."/>
            <person name="Kudo T."/>
            <person name="Ohkuma M."/>
            <person name="Yuki M."/>
            <person name="Tanasupawat S."/>
        </authorList>
    </citation>
    <scope>NUCLEOTIDE SEQUENCE [LARGE SCALE GENOMIC DNA]</scope>
    <source>
        <strain evidence="7 10">AZ1-7</strain>
        <strain evidence="8 9">DS1-2</strain>
    </source>
</reference>
<evidence type="ECO:0000313" key="8">
    <source>
        <dbReference type="EMBL" id="RKN27657.1"/>
    </source>
</evidence>
<name>A0A3A9WIH8_9ACTN</name>
<dbReference type="EMBL" id="RBDY01000001">
    <property type="protein sequence ID" value="RKN27657.1"/>
    <property type="molecule type" value="Genomic_DNA"/>
</dbReference>
<dbReference type="InterPro" id="IPR013785">
    <property type="entry name" value="Aldolase_TIM"/>
</dbReference>
<protein>
    <submittedName>
        <fullName evidence="7">2-dehydro-3-deoxyphosphogluconate aldolase</fullName>
    </submittedName>
</protein>
<evidence type="ECO:0000256" key="4">
    <source>
        <dbReference type="ARBA" id="ARBA00023239"/>
    </source>
</evidence>
<evidence type="ECO:0000256" key="6">
    <source>
        <dbReference type="SAM" id="MobiDB-lite"/>
    </source>
</evidence>
<evidence type="ECO:0000313" key="10">
    <source>
        <dbReference type="Proteomes" id="UP000275024"/>
    </source>
</evidence>
<proteinExistence type="inferred from homology"/>
<keyword evidence="9" id="KW-1185">Reference proteome</keyword>
<keyword evidence="5" id="KW-0119">Carbohydrate metabolism</keyword>
<dbReference type="Gene3D" id="3.20.20.70">
    <property type="entry name" value="Aldolase class I"/>
    <property type="match status" value="1"/>
</dbReference>
<comment type="similarity">
    <text evidence="2">Belongs to the KHG/KDPG aldolase family.</text>
</comment>